<protein>
    <submittedName>
        <fullName evidence="8">MATE family efflux transporter</fullName>
    </submittedName>
</protein>
<keyword evidence="2" id="KW-0813">Transport</keyword>
<dbReference type="PANTHER" id="PTHR43549">
    <property type="entry name" value="MULTIDRUG RESISTANCE PROTEIN YPNP-RELATED"/>
    <property type="match status" value="1"/>
</dbReference>
<dbReference type="NCBIfam" id="TIGR00797">
    <property type="entry name" value="matE"/>
    <property type="match status" value="1"/>
</dbReference>
<evidence type="ECO:0000256" key="1">
    <source>
        <dbReference type="ARBA" id="ARBA00004429"/>
    </source>
</evidence>
<feature type="transmembrane region" description="Helical" evidence="7">
    <location>
        <begin position="176"/>
        <end position="197"/>
    </location>
</feature>
<evidence type="ECO:0000256" key="3">
    <source>
        <dbReference type="ARBA" id="ARBA00022475"/>
    </source>
</evidence>
<evidence type="ECO:0000256" key="7">
    <source>
        <dbReference type="SAM" id="Phobius"/>
    </source>
</evidence>
<dbReference type="RefSeq" id="WP_341627106.1">
    <property type="nucleotide sequence ID" value="NZ_JBAKBA010000007.1"/>
</dbReference>
<comment type="caution">
    <text evidence="8">The sequence shown here is derived from an EMBL/GenBank/DDBJ whole genome shotgun (WGS) entry which is preliminary data.</text>
</comment>
<feature type="transmembrane region" description="Helical" evidence="7">
    <location>
        <begin position="147"/>
        <end position="170"/>
    </location>
</feature>
<dbReference type="Proteomes" id="UP001366060">
    <property type="component" value="Unassembled WGS sequence"/>
</dbReference>
<feature type="transmembrane region" description="Helical" evidence="7">
    <location>
        <begin position="217"/>
        <end position="239"/>
    </location>
</feature>
<feature type="transmembrane region" description="Helical" evidence="7">
    <location>
        <begin position="30"/>
        <end position="54"/>
    </location>
</feature>
<evidence type="ECO:0000256" key="2">
    <source>
        <dbReference type="ARBA" id="ARBA00022448"/>
    </source>
</evidence>
<evidence type="ECO:0000313" key="9">
    <source>
        <dbReference type="Proteomes" id="UP001366060"/>
    </source>
</evidence>
<feature type="transmembrane region" description="Helical" evidence="7">
    <location>
        <begin position="118"/>
        <end position="135"/>
    </location>
</feature>
<dbReference type="InterPro" id="IPR002528">
    <property type="entry name" value="MATE_fam"/>
</dbReference>
<evidence type="ECO:0000313" key="8">
    <source>
        <dbReference type="EMBL" id="MEL0658450.1"/>
    </source>
</evidence>
<organism evidence="8 9">
    <name type="scientific">Psychromonas arctica</name>
    <dbReference type="NCBI Taxonomy" id="168275"/>
    <lineage>
        <taxon>Bacteria</taxon>
        <taxon>Pseudomonadati</taxon>
        <taxon>Pseudomonadota</taxon>
        <taxon>Gammaproteobacteria</taxon>
        <taxon>Alteromonadales</taxon>
        <taxon>Psychromonadaceae</taxon>
        <taxon>Psychromonas</taxon>
    </lineage>
</organism>
<name>A0ABU9H9H4_9GAMM</name>
<dbReference type="InterPro" id="IPR052031">
    <property type="entry name" value="Membrane_Transporter-Flippase"/>
</dbReference>
<evidence type="ECO:0000256" key="5">
    <source>
        <dbReference type="ARBA" id="ARBA00022989"/>
    </source>
</evidence>
<feature type="transmembrane region" description="Helical" evidence="7">
    <location>
        <begin position="7"/>
        <end position="24"/>
    </location>
</feature>
<dbReference type="PIRSF" id="PIRSF006603">
    <property type="entry name" value="DinF"/>
    <property type="match status" value="1"/>
</dbReference>
<feature type="transmembrane region" description="Helical" evidence="7">
    <location>
        <begin position="301"/>
        <end position="320"/>
    </location>
</feature>
<reference evidence="8 9" key="1">
    <citation type="submission" date="2024-02" db="EMBL/GenBank/DDBJ databases">
        <title>Bacteria isolated from the canopy kelp, Nereocystis luetkeana.</title>
        <authorList>
            <person name="Pfister C.A."/>
            <person name="Younker I.T."/>
            <person name="Light S.H."/>
        </authorList>
    </citation>
    <scope>NUCLEOTIDE SEQUENCE [LARGE SCALE GENOMIC DNA]</scope>
    <source>
        <strain evidence="8 9">TI.2.07</strain>
    </source>
</reference>
<feature type="transmembrane region" description="Helical" evidence="7">
    <location>
        <begin position="332"/>
        <end position="358"/>
    </location>
</feature>
<accession>A0ABU9H9H4</accession>
<proteinExistence type="predicted"/>
<feature type="transmembrane region" description="Helical" evidence="7">
    <location>
        <begin position="75"/>
        <end position="98"/>
    </location>
</feature>
<feature type="transmembrane region" description="Helical" evidence="7">
    <location>
        <begin position="370"/>
        <end position="390"/>
    </location>
</feature>
<evidence type="ECO:0000256" key="6">
    <source>
        <dbReference type="ARBA" id="ARBA00023136"/>
    </source>
</evidence>
<dbReference type="EMBL" id="JBAKBA010000007">
    <property type="protein sequence ID" value="MEL0658450.1"/>
    <property type="molecule type" value="Genomic_DNA"/>
</dbReference>
<keyword evidence="9" id="KW-1185">Reference proteome</keyword>
<keyword evidence="4 7" id="KW-0812">Transmembrane</keyword>
<dbReference type="Pfam" id="PF01554">
    <property type="entry name" value="MatE"/>
    <property type="match status" value="2"/>
</dbReference>
<dbReference type="PANTHER" id="PTHR43549:SF2">
    <property type="entry name" value="MULTIDRUG RESISTANCE PROTEIN NORM-RELATED"/>
    <property type="match status" value="1"/>
</dbReference>
<evidence type="ECO:0000256" key="4">
    <source>
        <dbReference type="ARBA" id="ARBA00022692"/>
    </source>
</evidence>
<dbReference type="InterPro" id="IPR048279">
    <property type="entry name" value="MdtK-like"/>
</dbReference>
<keyword evidence="5 7" id="KW-1133">Transmembrane helix</keyword>
<feature type="transmembrane region" description="Helical" evidence="7">
    <location>
        <begin position="251"/>
        <end position="280"/>
    </location>
</feature>
<sequence length="424" mass="46560">MALTNVIGLSVFFVVDLVDIYFISLLNQPLLLSAIAYAAAILFFTTSLTIAMMIANSVVVARLIGQQQYQQAKQAAMTCYMITFTISLLVSFIIFNNANTLLTLLGAQGNELQSAKDYLNITLIATPIVALGMQINATLRSLGKAKLGMYCTITAGVVNIILDPLFIFYFELDLKGAAFASLIAKSTMLLLAIYYLLVKARFITRIGLVDIKKHSQFIFKVAIPVSLTQVATPLSQLFITYEIAKYGTSFVAGWAIISRLIPVVFMMLFAMPGAIGPIISQNVGATQFKRVRTTLNQSLNFIIKYVFVLALVLSLLQEYLVTLFNAQNGAAIMIRFFCQYISISFIFVAMNLVAMSFLNNVGYPKLASMLNLAKLSLGTIPFVSIGAYYYGAQGILIGQALGSVVFALIAIMLCYQILRKLDYN</sequence>
<comment type="subcellular location">
    <subcellularLocation>
        <location evidence="1">Cell inner membrane</location>
        <topology evidence="1">Multi-pass membrane protein</topology>
    </subcellularLocation>
</comment>
<keyword evidence="3" id="KW-1003">Cell membrane</keyword>
<feature type="transmembrane region" description="Helical" evidence="7">
    <location>
        <begin position="396"/>
        <end position="418"/>
    </location>
</feature>
<keyword evidence="6 7" id="KW-0472">Membrane</keyword>
<gene>
    <name evidence="8" type="ORF">V6255_04775</name>
</gene>